<evidence type="ECO:0000313" key="3">
    <source>
        <dbReference type="EMBL" id="RXN39228.1"/>
    </source>
</evidence>
<feature type="domain" description="Transferrin-like" evidence="2">
    <location>
        <begin position="1"/>
        <end position="115"/>
    </location>
</feature>
<dbReference type="InterPro" id="IPR001156">
    <property type="entry name" value="Transferrin-like_dom"/>
</dbReference>
<organism evidence="3 4">
    <name type="scientific">Labeo rohita</name>
    <name type="common">Indian major carp</name>
    <name type="synonym">Cyprinus rohita</name>
    <dbReference type="NCBI Taxonomy" id="84645"/>
    <lineage>
        <taxon>Eukaryota</taxon>
        <taxon>Metazoa</taxon>
        <taxon>Chordata</taxon>
        <taxon>Craniata</taxon>
        <taxon>Vertebrata</taxon>
        <taxon>Euteleostomi</taxon>
        <taxon>Actinopterygii</taxon>
        <taxon>Neopterygii</taxon>
        <taxon>Teleostei</taxon>
        <taxon>Ostariophysi</taxon>
        <taxon>Cypriniformes</taxon>
        <taxon>Cyprinidae</taxon>
        <taxon>Labeoninae</taxon>
        <taxon>Labeonini</taxon>
        <taxon>Labeo</taxon>
    </lineage>
</organism>
<keyword evidence="1" id="KW-0677">Repeat</keyword>
<dbReference type="GO" id="GO:0005769">
    <property type="term" value="C:early endosome"/>
    <property type="evidence" value="ECO:0007669"/>
    <property type="project" value="TreeGrafter"/>
</dbReference>
<name>A0A498P598_LABRO</name>
<protein>
    <submittedName>
        <fullName evidence="3">Melanotransferrin</fullName>
    </submittedName>
</protein>
<dbReference type="PRINTS" id="PR00422">
    <property type="entry name" value="TRANSFERRIN"/>
</dbReference>
<dbReference type="PROSITE" id="PS00207">
    <property type="entry name" value="TRANSFERRIN_LIKE_3"/>
    <property type="match status" value="1"/>
</dbReference>
<dbReference type="Proteomes" id="UP000290572">
    <property type="component" value="Unassembled WGS sequence"/>
</dbReference>
<gene>
    <name evidence="3" type="ORF">ROHU_000386</name>
</gene>
<dbReference type="PROSITE" id="PS51408">
    <property type="entry name" value="TRANSFERRIN_LIKE_4"/>
    <property type="match status" value="1"/>
</dbReference>
<dbReference type="PANTHER" id="PTHR11485">
    <property type="entry name" value="TRANSFERRIN"/>
    <property type="match status" value="1"/>
</dbReference>
<dbReference type="GO" id="GO:0005886">
    <property type="term" value="C:plasma membrane"/>
    <property type="evidence" value="ECO:0007669"/>
    <property type="project" value="TreeGrafter"/>
</dbReference>
<dbReference type="GO" id="GO:0006826">
    <property type="term" value="P:iron ion transport"/>
    <property type="evidence" value="ECO:0007669"/>
    <property type="project" value="TreeGrafter"/>
</dbReference>
<dbReference type="Pfam" id="PF00405">
    <property type="entry name" value="Transferrin"/>
    <property type="match status" value="2"/>
</dbReference>
<dbReference type="STRING" id="84645.A0A498P598"/>
<evidence type="ECO:0000313" key="4">
    <source>
        <dbReference type="Proteomes" id="UP000290572"/>
    </source>
</evidence>
<dbReference type="EMBL" id="QBIY01002506">
    <property type="protein sequence ID" value="RXN39228.1"/>
    <property type="molecule type" value="Genomic_DNA"/>
</dbReference>
<sequence length="168" mass="18468">MPSQGESWAQGLHSTDYQLLCRDGTRSPVTDYEKCHLARVPSRGIVVHSDISSSVVYNMLREGLQKSGFSMFSSSGYGGTNLLFSDSSTTFIEAGNENYIEWLGRYYYILKAMDCTQSGSLKKWAANETLFFSLQNKQADAITLDGGYIYTAGKSFGLIPAVGESYTG</sequence>
<dbReference type="GO" id="GO:0005615">
    <property type="term" value="C:extracellular space"/>
    <property type="evidence" value="ECO:0007669"/>
    <property type="project" value="TreeGrafter"/>
</dbReference>
<evidence type="ECO:0000256" key="1">
    <source>
        <dbReference type="ARBA" id="ARBA00022737"/>
    </source>
</evidence>
<comment type="caution">
    <text evidence="3">The sequence shown here is derived from an EMBL/GenBank/DDBJ whole genome shotgun (WGS) entry which is preliminary data.</text>
</comment>
<keyword evidence="4" id="KW-1185">Reference proteome</keyword>
<dbReference type="PANTHER" id="PTHR11485:SF29">
    <property type="entry name" value="TRANSFERRIN 2"/>
    <property type="match status" value="1"/>
</dbReference>
<evidence type="ECO:0000259" key="2">
    <source>
        <dbReference type="PROSITE" id="PS51408"/>
    </source>
</evidence>
<dbReference type="SUPFAM" id="SSF53850">
    <property type="entry name" value="Periplasmic binding protein-like II"/>
    <property type="match status" value="2"/>
</dbReference>
<dbReference type="GO" id="GO:0055037">
    <property type="term" value="C:recycling endosome"/>
    <property type="evidence" value="ECO:0007669"/>
    <property type="project" value="TreeGrafter"/>
</dbReference>
<proteinExistence type="predicted"/>
<dbReference type="Gene3D" id="3.40.190.10">
    <property type="entry name" value="Periplasmic binding protein-like II"/>
    <property type="match status" value="2"/>
</dbReference>
<reference evidence="3 4" key="1">
    <citation type="submission" date="2018-03" db="EMBL/GenBank/DDBJ databases">
        <title>Draft genome sequence of Rohu Carp (Labeo rohita).</title>
        <authorList>
            <person name="Das P."/>
            <person name="Kushwaha B."/>
            <person name="Joshi C.G."/>
            <person name="Kumar D."/>
            <person name="Nagpure N.S."/>
            <person name="Sahoo L."/>
            <person name="Das S.P."/>
            <person name="Bit A."/>
            <person name="Patnaik S."/>
            <person name="Meher P.K."/>
            <person name="Jayasankar P."/>
            <person name="Koringa P.G."/>
            <person name="Patel N.V."/>
            <person name="Hinsu A.T."/>
            <person name="Kumar R."/>
            <person name="Pandey M."/>
            <person name="Agarwal S."/>
            <person name="Srivastava S."/>
            <person name="Singh M."/>
            <person name="Iquebal M.A."/>
            <person name="Jaiswal S."/>
            <person name="Angadi U.B."/>
            <person name="Kumar N."/>
            <person name="Raza M."/>
            <person name="Shah T.M."/>
            <person name="Rai A."/>
            <person name="Jena J.K."/>
        </authorList>
    </citation>
    <scope>NUCLEOTIDE SEQUENCE [LARGE SCALE GENOMIC DNA]</scope>
    <source>
        <strain evidence="3">DASCIFA01</strain>
        <tissue evidence="3">Testis</tissue>
    </source>
</reference>
<dbReference type="AlphaFoldDB" id="A0A498P598"/>
<accession>A0A498P598</accession>
<dbReference type="InterPro" id="IPR018195">
    <property type="entry name" value="Transferrin_Fe_BS"/>
</dbReference>